<protein>
    <submittedName>
        <fullName evidence="2">Uncharacterized protein</fullName>
    </submittedName>
</protein>
<feature type="compositionally biased region" description="Acidic residues" evidence="1">
    <location>
        <begin position="599"/>
        <end position="622"/>
    </location>
</feature>
<keyword evidence="3" id="KW-1185">Reference proteome</keyword>
<feature type="region of interest" description="Disordered" evidence="1">
    <location>
        <begin position="547"/>
        <end position="574"/>
    </location>
</feature>
<gene>
    <name evidence="2" type="ORF">VP01_1494g1</name>
</gene>
<comment type="caution">
    <text evidence="2">The sequence shown here is derived from an EMBL/GenBank/DDBJ whole genome shotgun (WGS) entry which is preliminary data.</text>
</comment>
<evidence type="ECO:0000313" key="2">
    <source>
        <dbReference type="EMBL" id="KNZ60831.1"/>
    </source>
</evidence>
<dbReference type="STRING" id="27349.A0A0L6VJA6"/>
<feature type="compositionally biased region" description="Low complexity" evidence="1">
    <location>
        <begin position="1"/>
        <end position="13"/>
    </location>
</feature>
<name>A0A0L6VJA6_9BASI</name>
<evidence type="ECO:0000313" key="3">
    <source>
        <dbReference type="Proteomes" id="UP000037035"/>
    </source>
</evidence>
<feature type="compositionally biased region" description="Basic and acidic residues" evidence="1">
    <location>
        <begin position="129"/>
        <end position="138"/>
    </location>
</feature>
<feature type="compositionally biased region" description="Acidic residues" evidence="1">
    <location>
        <begin position="636"/>
        <end position="651"/>
    </location>
</feature>
<organism evidence="2 3">
    <name type="scientific">Puccinia sorghi</name>
    <dbReference type="NCBI Taxonomy" id="27349"/>
    <lineage>
        <taxon>Eukaryota</taxon>
        <taxon>Fungi</taxon>
        <taxon>Dikarya</taxon>
        <taxon>Basidiomycota</taxon>
        <taxon>Pucciniomycotina</taxon>
        <taxon>Pucciniomycetes</taxon>
        <taxon>Pucciniales</taxon>
        <taxon>Pucciniaceae</taxon>
        <taxon>Puccinia</taxon>
    </lineage>
</organism>
<dbReference type="AlphaFoldDB" id="A0A0L6VJA6"/>
<feature type="compositionally biased region" description="Polar residues" evidence="1">
    <location>
        <begin position="155"/>
        <end position="167"/>
    </location>
</feature>
<feature type="compositionally biased region" description="Acidic residues" evidence="1">
    <location>
        <begin position="551"/>
        <end position="560"/>
    </location>
</feature>
<dbReference type="Proteomes" id="UP000037035">
    <property type="component" value="Unassembled WGS sequence"/>
</dbReference>
<dbReference type="OrthoDB" id="2506854at2759"/>
<feature type="compositionally biased region" description="Polar residues" evidence="1">
    <location>
        <begin position="63"/>
        <end position="83"/>
    </location>
</feature>
<feature type="region of interest" description="Disordered" evidence="1">
    <location>
        <begin position="587"/>
        <end position="651"/>
    </location>
</feature>
<feature type="compositionally biased region" description="Pro residues" evidence="1">
    <location>
        <begin position="98"/>
        <end position="118"/>
    </location>
</feature>
<accession>A0A0L6VJA6</accession>
<dbReference type="VEuPathDB" id="FungiDB:VP01_1494g1"/>
<reference evidence="2 3" key="1">
    <citation type="submission" date="2015-08" db="EMBL/GenBank/DDBJ databases">
        <title>Next Generation Sequencing and Analysis of the Genome of Puccinia sorghi L Schw, the Causal Agent of Maize Common Rust.</title>
        <authorList>
            <person name="Rochi L."/>
            <person name="Burguener G."/>
            <person name="Darino M."/>
            <person name="Turjanski A."/>
            <person name="Kreff E."/>
            <person name="Dieguez M.J."/>
            <person name="Sacco F."/>
        </authorList>
    </citation>
    <scope>NUCLEOTIDE SEQUENCE [LARGE SCALE GENOMIC DNA]</scope>
    <source>
        <strain evidence="2 3">RO10H11247</strain>
    </source>
</reference>
<feature type="region of interest" description="Disordered" evidence="1">
    <location>
        <begin position="63"/>
        <end position="175"/>
    </location>
</feature>
<feature type="compositionally biased region" description="Low complexity" evidence="1">
    <location>
        <begin position="561"/>
        <end position="573"/>
    </location>
</feature>
<feature type="region of interest" description="Disordered" evidence="1">
    <location>
        <begin position="1"/>
        <end position="23"/>
    </location>
</feature>
<dbReference type="EMBL" id="LAVV01005497">
    <property type="protein sequence ID" value="KNZ60831.1"/>
    <property type="molecule type" value="Genomic_DNA"/>
</dbReference>
<proteinExistence type="predicted"/>
<sequence length="651" mass="73436">MSFNNNQNVQANQPPSNEPPAELHPQFQMMLDAALSRQAAVYENTMKQMAEEFTKFKMNANASQNQPAGASNTQQALAQTPVASRSKGKGVPRKSVPITPPSAPPEPPARSKKPPPPQTRRAEAVAANLKRENFRRAQSEPLAAVRPAATPKKAGQTSTLPKGSPSTAKKKPNQMTLEDYPKDFLDTKECLFTHIRLLWGMVEVSTPPPAANPELVRQFCTHFQNIDAFQRHADDSSAAQLITQADVNTLKDARAGRIQVGHNFVFIDDSHIAYMHGYLAKLGIRCWGPNLEEGPESLFNSACRMAALNTFRQVAGAGGYDFMNFNRNYLDDMVRLIRTYNHYVHHVSWNKFSMERKQPGKCKETAESKSNAKNRARLRDARYKFAVANDFPERYKKIIQDANANSDDEWDAKKNRFAIRTLPYRSNAANIFFRRLDLIMRDSNTAMGKASRMRVRKPPKKPIPSKIVKIPKSLPLDFYHRGWLHKLPLSQQQTIPDLTQVAFLSDPERSLFPKNHPAHDPAERLSDRQFSKQNLAAVLGRYNLNQHSDEESGEEEDENVDNNNNADIENGEVVPGGIIDLEAESDYYEDGEWGNLYQSDEDPDYTEESGAEDANNDEEMRDDGEHADYGGRGLNDEEEDAIVEEDEEEMF</sequence>
<evidence type="ECO:0000256" key="1">
    <source>
        <dbReference type="SAM" id="MobiDB-lite"/>
    </source>
</evidence>